<dbReference type="Proteomes" id="UP001152799">
    <property type="component" value="Chromosome 4"/>
</dbReference>
<evidence type="ECO:0000256" key="1">
    <source>
        <dbReference type="SAM" id="MobiDB-lite"/>
    </source>
</evidence>
<evidence type="ECO:0000313" key="3">
    <source>
        <dbReference type="Proteomes" id="UP001152799"/>
    </source>
</evidence>
<accession>A0A9N9QEJ6</accession>
<reference evidence="2" key="1">
    <citation type="submission" date="2022-01" db="EMBL/GenBank/DDBJ databases">
        <authorList>
            <person name="King R."/>
        </authorList>
    </citation>
    <scope>NUCLEOTIDE SEQUENCE</scope>
</reference>
<protein>
    <submittedName>
        <fullName evidence="2">Uncharacterized protein</fullName>
    </submittedName>
</protein>
<organism evidence="2 3">
    <name type="scientific">Ceutorhynchus assimilis</name>
    <name type="common">cabbage seed weevil</name>
    <dbReference type="NCBI Taxonomy" id="467358"/>
    <lineage>
        <taxon>Eukaryota</taxon>
        <taxon>Metazoa</taxon>
        <taxon>Ecdysozoa</taxon>
        <taxon>Arthropoda</taxon>
        <taxon>Hexapoda</taxon>
        <taxon>Insecta</taxon>
        <taxon>Pterygota</taxon>
        <taxon>Neoptera</taxon>
        <taxon>Endopterygota</taxon>
        <taxon>Coleoptera</taxon>
        <taxon>Polyphaga</taxon>
        <taxon>Cucujiformia</taxon>
        <taxon>Curculionidae</taxon>
        <taxon>Ceutorhynchinae</taxon>
        <taxon>Ceutorhynchus</taxon>
    </lineage>
</organism>
<proteinExistence type="predicted"/>
<name>A0A9N9QEJ6_9CUCU</name>
<gene>
    <name evidence="2" type="ORF">CEUTPL_LOCUS7670</name>
</gene>
<evidence type="ECO:0000313" key="2">
    <source>
        <dbReference type="EMBL" id="CAG9767103.1"/>
    </source>
</evidence>
<dbReference type="EMBL" id="OU892280">
    <property type="protein sequence ID" value="CAG9767103.1"/>
    <property type="molecule type" value="Genomic_DNA"/>
</dbReference>
<keyword evidence="3" id="KW-1185">Reference proteome</keyword>
<feature type="region of interest" description="Disordered" evidence="1">
    <location>
        <begin position="1"/>
        <end position="32"/>
    </location>
</feature>
<sequence>MCHKKTIMSDATNKKCPRSPFRRRNIGEPQRPRLSRRVIATARVNLNSYWSKFEELSKENVPLATQQMPTAFMFSTYHDNAINENLINEILDLCKN</sequence>
<dbReference type="OrthoDB" id="8194217at2759"/>
<feature type="compositionally biased region" description="Basic residues" evidence="1">
    <location>
        <begin position="15"/>
        <end position="24"/>
    </location>
</feature>
<dbReference type="AlphaFoldDB" id="A0A9N9QEJ6"/>